<organism evidence="1 2">
    <name type="scientific">Hymenobacter antarcticus</name>
    <dbReference type="NCBI Taxonomy" id="486270"/>
    <lineage>
        <taxon>Bacteria</taxon>
        <taxon>Pseudomonadati</taxon>
        <taxon>Bacteroidota</taxon>
        <taxon>Cytophagia</taxon>
        <taxon>Cytophagales</taxon>
        <taxon>Hymenobacteraceae</taxon>
        <taxon>Hymenobacter</taxon>
    </lineage>
</organism>
<reference evidence="2" key="1">
    <citation type="journal article" date="2019" name="Int. J. Syst. Evol. Microbiol.">
        <title>The Global Catalogue of Microorganisms (GCM) 10K type strain sequencing project: providing services to taxonomists for standard genome sequencing and annotation.</title>
        <authorList>
            <consortium name="The Broad Institute Genomics Platform"/>
            <consortium name="The Broad Institute Genome Sequencing Center for Infectious Disease"/>
            <person name="Wu L."/>
            <person name="Ma J."/>
        </authorList>
    </citation>
    <scope>NUCLEOTIDE SEQUENCE [LARGE SCALE GENOMIC DNA]</scope>
    <source>
        <strain evidence="2">JCM 17217</strain>
    </source>
</reference>
<dbReference type="RefSeq" id="WP_345120233.1">
    <property type="nucleotide sequence ID" value="NZ_BAABDI010000001.1"/>
</dbReference>
<evidence type="ECO:0000313" key="1">
    <source>
        <dbReference type="EMBL" id="GAA3959400.1"/>
    </source>
</evidence>
<proteinExistence type="predicted"/>
<dbReference type="Pfam" id="PF02669">
    <property type="entry name" value="KdpC"/>
    <property type="match status" value="1"/>
</dbReference>
<evidence type="ECO:0008006" key="3">
    <source>
        <dbReference type="Google" id="ProtNLM"/>
    </source>
</evidence>
<name>A0ABP7P475_9BACT</name>
<dbReference type="Proteomes" id="UP001501556">
    <property type="component" value="Unassembled WGS sequence"/>
</dbReference>
<protein>
    <recommendedName>
        <fullName evidence="3">K+-transporting ATPase ATPase C chain</fullName>
    </recommendedName>
</protein>
<accession>A0ABP7P475</accession>
<dbReference type="EMBL" id="BAABDI010000001">
    <property type="protein sequence ID" value="GAA3959400.1"/>
    <property type="molecule type" value="Genomic_DNA"/>
</dbReference>
<sequence>MKSRFPSLFRFIWVMGPLCFGAVLVLAWDVAEATAPAARVTRERALAQARDGYFHAPGAADAYVVQPAVPGAVGAGLTGAVLAGAPYLTPADAEAEAAVVARRRGLPAGQVRALVAAHRAPLWWGLLGPDRVDVAALNAALAVLPPAPGISR</sequence>
<comment type="caution">
    <text evidence="1">The sequence shown here is derived from an EMBL/GenBank/DDBJ whole genome shotgun (WGS) entry which is preliminary data.</text>
</comment>
<dbReference type="InterPro" id="IPR003820">
    <property type="entry name" value="KdpC"/>
</dbReference>
<gene>
    <name evidence="1" type="ORF">GCM10022407_03170</name>
</gene>
<keyword evidence="2" id="KW-1185">Reference proteome</keyword>
<evidence type="ECO:0000313" key="2">
    <source>
        <dbReference type="Proteomes" id="UP001501556"/>
    </source>
</evidence>